<dbReference type="Proteomes" id="UP000680206">
    <property type="component" value="Unassembled WGS sequence"/>
</dbReference>
<gene>
    <name evidence="3" type="ORF">J4709_46515</name>
</gene>
<dbReference type="PANTHER" id="PTHR43140">
    <property type="entry name" value="TYPE-1 RESTRICTION ENZYME ECOKI SPECIFICITY PROTEIN"/>
    <property type="match status" value="1"/>
</dbReference>
<accession>A0ABS3S7R2</accession>
<evidence type="ECO:0000313" key="3">
    <source>
        <dbReference type="EMBL" id="MBO2465046.1"/>
    </source>
</evidence>
<keyword evidence="2" id="KW-0238">DNA-binding</keyword>
<keyword evidence="3" id="KW-0255">Endonuclease</keyword>
<dbReference type="RefSeq" id="WP_208251908.1">
    <property type="nucleotide sequence ID" value="NZ_JAGEPF010000041.1"/>
</dbReference>
<keyword evidence="3" id="KW-0378">Hydrolase</keyword>
<organism evidence="3 4">
    <name type="scientific">Actinomadura violacea</name>
    <dbReference type="NCBI Taxonomy" id="2819934"/>
    <lineage>
        <taxon>Bacteria</taxon>
        <taxon>Bacillati</taxon>
        <taxon>Actinomycetota</taxon>
        <taxon>Actinomycetes</taxon>
        <taxon>Streptosporangiales</taxon>
        <taxon>Thermomonosporaceae</taxon>
        <taxon>Actinomadura</taxon>
    </lineage>
</organism>
<dbReference type="PANTHER" id="PTHR43140:SF1">
    <property type="entry name" value="TYPE I RESTRICTION ENZYME ECOKI SPECIFICITY SUBUNIT"/>
    <property type="match status" value="1"/>
</dbReference>
<dbReference type="SUPFAM" id="SSF116734">
    <property type="entry name" value="DNA methylase specificity domain"/>
    <property type="match status" value="2"/>
</dbReference>
<reference evidence="3 4" key="1">
    <citation type="submission" date="2021-03" db="EMBL/GenBank/DDBJ databases">
        <title>Actinomadura violae sp. nov., isolated from lichen in Thailand.</title>
        <authorList>
            <person name="Kanchanasin P."/>
            <person name="Saeng-In P."/>
            <person name="Phongsopitanun W."/>
            <person name="Yuki M."/>
            <person name="Kudo T."/>
            <person name="Ohkuma M."/>
            <person name="Tanasupawat S."/>
        </authorList>
    </citation>
    <scope>NUCLEOTIDE SEQUENCE [LARGE SCALE GENOMIC DNA]</scope>
    <source>
        <strain evidence="3 4">LCR2-06</strain>
    </source>
</reference>
<proteinExistence type="predicted"/>
<protein>
    <submittedName>
        <fullName evidence="3">Restriction endonuclease subunit S</fullName>
    </submittedName>
</protein>
<dbReference type="Gene3D" id="3.90.220.20">
    <property type="entry name" value="DNA methylase specificity domains"/>
    <property type="match status" value="2"/>
</dbReference>
<evidence type="ECO:0000313" key="4">
    <source>
        <dbReference type="Proteomes" id="UP000680206"/>
    </source>
</evidence>
<dbReference type="InterPro" id="IPR044946">
    <property type="entry name" value="Restrct_endonuc_typeI_TRD_sf"/>
</dbReference>
<dbReference type="EMBL" id="JAGEPF010000041">
    <property type="protein sequence ID" value="MBO2465046.1"/>
    <property type="molecule type" value="Genomic_DNA"/>
</dbReference>
<comment type="caution">
    <text evidence="3">The sequence shown here is derived from an EMBL/GenBank/DDBJ whole genome shotgun (WGS) entry which is preliminary data.</text>
</comment>
<dbReference type="CDD" id="cd17253">
    <property type="entry name" value="RMtype1_S_Eco933I-TRD2-CR2_like"/>
    <property type="match status" value="1"/>
</dbReference>
<dbReference type="GO" id="GO:0004519">
    <property type="term" value="F:endonuclease activity"/>
    <property type="evidence" value="ECO:0007669"/>
    <property type="project" value="UniProtKB-KW"/>
</dbReference>
<keyword evidence="3" id="KW-0540">Nuclease</keyword>
<keyword evidence="1" id="KW-0680">Restriction system</keyword>
<evidence type="ECO:0000256" key="2">
    <source>
        <dbReference type="ARBA" id="ARBA00023125"/>
    </source>
</evidence>
<dbReference type="InterPro" id="IPR051212">
    <property type="entry name" value="Type-I_RE_S_subunit"/>
</dbReference>
<name>A0ABS3S7R2_9ACTN</name>
<evidence type="ECO:0000256" key="1">
    <source>
        <dbReference type="ARBA" id="ARBA00022747"/>
    </source>
</evidence>
<sequence length="397" mass="44803">MNIDRFNWGTVRFGDLVKQATSTGKGRTGDRVVGLEHLDSDALAVRRSAPEKTDHAFTRRFRAGQVLYGKRRVYQRKAGRVGFDGVCSNDIIVMESASEALHADLLPIIIQTQSFVEHALATSVGSLSPRTNWKSIADFCFNLPTIEDQVRIADLVWASEEVAVRAQAAVDAAWAVEKRALEDAYKSSTWPIVRLDSVGEVQLGRMQHRKYQTGRFSRPYVRVANVQDDHLDLAEVFEMDFDDKHYPKFALMPGDVLTVEGNGSLEEIGRSAMWSGEIDECCFQKALLRFRPGPGVVPEFAYGWLRRKYYRGDLAKMATRTTTLANITAVRFAAMDFPLPGLEVQNEVVRRVAEAREARRALEEHARASRRLVRGLIDRIFSEDVPSDDLQRSQQRP</sequence>
<keyword evidence="4" id="KW-1185">Reference proteome</keyword>